<name>A0A2V1D9D5_9PLEO</name>
<evidence type="ECO:0000313" key="3">
    <source>
        <dbReference type="Proteomes" id="UP000244855"/>
    </source>
</evidence>
<evidence type="ECO:0000256" key="1">
    <source>
        <dbReference type="SAM" id="Phobius"/>
    </source>
</evidence>
<dbReference type="EMBL" id="KZ805523">
    <property type="protein sequence ID" value="PVH94710.1"/>
    <property type="molecule type" value="Genomic_DNA"/>
</dbReference>
<evidence type="ECO:0000313" key="2">
    <source>
        <dbReference type="EMBL" id="PVH94710.1"/>
    </source>
</evidence>
<keyword evidence="3" id="KW-1185">Reference proteome</keyword>
<proteinExistence type="predicted"/>
<keyword evidence="1" id="KW-1133">Transmembrane helix</keyword>
<keyword evidence="1" id="KW-0472">Membrane</keyword>
<feature type="transmembrane region" description="Helical" evidence="1">
    <location>
        <begin position="6"/>
        <end position="25"/>
    </location>
</feature>
<feature type="transmembrane region" description="Helical" evidence="1">
    <location>
        <begin position="37"/>
        <end position="57"/>
    </location>
</feature>
<sequence>MPTPNELFGLLPYLVPFFFVSKWICSFQNTKPSARKFLLSLVLFDISMLIPLCYIQRRNQGIVFSKKGWVRTPVNFRVCDDMYNSYLAILVCDLVMLAGEVLSGWGECYM</sequence>
<feature type="transmembrane region" description="Helical" evidence="1">
    <location>
        <begin position="86"/>
        <end position="105"/>
    </location>
</feature>
<keyword evidence="1" id="KW-0812">Transmembrane</keyword>
<protein>
    <submittedName>
        <fullName evidence="2">Uncharacterized protein</fullName>
    </submittedName>
</protein>
<accession>A0A2V1D9D5</accession>
<gene>
    <name evidence="2" type="ORF">DM02DRAFT_181553</name>
</gene>
<reference evidence="2 3" key="1">
    <citation type="journal article" date="2018" name="Sci. Rep.">
        <title>Comparative genomics provides insights into the lifestyle and reveals functional heterogeneity of dark septate endophytic fungi.</title>
        <authorList>
            <person name="Knapp D.G."/>
            <person name="Nemeth J.B."/>
            <person name="Barry K."/>
            <person name="Hainaut M."/>
            <person name="Henrissat B."/>
            <person name="Johnson J."/>
            <person name="Kuo A."/>
            <person name="Lim J.H.P."/>
            <person name="Lipzen A."/>
            <person name="Nolan M."/>
            <person name="Ohm R.A."/>
            <person name="Tamas L."/>
            <person name="Grigoriev I.V."/>
            <person name="Spatafora J.W."/>
            <person name="Nagy L.G."/>
            <person name="Kovacs G.M."/>
        </authorList>
    </citation>
    <scope>NUCLEOTIDE SEQUENCE [LARGE SCALE GENOMIC DNA]</scope>
    <source>
        <strain evidence="2 3">DSE2036</strain>
    </source>
</reference>
<organism evidence="2 3">
    <name type="scientific">Periconia macrospinosa</name>
    <dbReference type="NCBI Taxonomy" id="97972"/>
    <lineage>
        <taxon>Eukaryota</taxon>
        <taxon>Fungi</taxon>
        <taxon>Dikarya</taxon>
        <taxon>Ascomycota</taxon>
        <taxon>Pezizomycotina</taxon>
        <taxon>Dothideomycetes</taxon>
        <taxon>Pleosporomycetidae</taxon>
        <taxon>Pleosporales</taxon>
        <taxon>Massarineae</taxon>
        <taxon>Periconiaceae</taxon>
        <taxon>Periconia</taxon>
    </lineage>
</organism>
<dbReference type="Proteomes" id="UP000244855">
    <property type="component" value="Unassembled WGS sequence"/>
</dbReference>
<dbReference type="AlphaFoldDB" id="A0A2V1D9D5"/>